<gene>
    <name evidence="2" type="ordered locus">lpl1006</name>
</gene>
<dbReference type="HOGENOM" id="CLU_3218074_0_0_6"/>
<organism evidence="2 3">
    <name type="scientific">Legionella pneumophila (strain Lens)</name>
    <dbReference type="NCBI Taxonomy" id="297245"/>
    <lineage>
        <taxon>Bacteria</taxon>
        <taxon>Pseudomonadati</taxon>
        <taxon>Pseudomonadota</taxon>
        <taxon>Gammaproteobacteria</taxon>
        <taxon>Legionellales</taxon>
        <taxon>Legionellaceae</taxon>
        <taxon>Legionella</taxon>
    </lineage>
</organism>
<evidence type="ECO:0000313" key="2">
    <source>
        <dbReference type="EMBL" id="CAH15241.1"/>
    </source>
</evidence>
<dbReference type="Proteomes" id="UP000002517">
    <property type="component" value="Chromosome"/>
</dbReference>
<reference evidence="2 3" key="1">
    <citation type="journal article" date="2004" name="Nat. Genet.">
        <title>Evidence in the Legionella pneumophila genome for exploitation of host cell functions and high genome plasticity.</title>
        <authorList>
            <person name="Cazalet C."/>
            <person name="Rusniok C."/>
            <person name="Bruggemann H."/>
            <person name="Zidane N."/>
            <person name="Magnier A."/>
            <person name="Ma L."/>
            <person name="Tichit M."/>
            <person name="Jarraud S."/>
            <person name="Bouchier C."/>
            <person name="Vandenesch F."/>
            <person name="Kunst F."/>
            <person name="Etienne J."/>
            <person name="Glaser P."/>
            <person name="Buchrieser C."/>
        </authorList>
    </citation>
    <scope>NUCLEOTIDE SEQUENCE [LARGE SCALE GENOMIC DNA]</scope>
    <source>
        <strain evidence="2 3">Lens</strain>
    </source>
</reference>
<proteinExistence type="predicted"/>
<dbReference type="LegioList" id="lpl1006"/>
<dbReference type="KEGG" id="lpf:lpl1006"/>
<name>Q5WXT5_LEGPL</name>
<dbReference type="EMBL" id="CR628337">
    <property type="protein sequence ID" value="CAH15241.1"/>
    <property type="molecule type" value="Genomic_DNA"/>
</dbReference>
<keyword evidence="1" id="KW-0812">Transmembrane</keyword>
<feature type="transmembrane region" description="Helical" evidence="1">
    <location>
        <begin position="24"/>
        <end position="42"/>
    </location>
</feature>
<dbReference type="AlphaFoldDB" id="Q5WXT5"/>
<evidence type="ECO:0000313" key="3">
    <source>
        <dbReference type="Proteomes" id="UP000002517"/>
    </source>
</evidence>
<keyword evidence="1" id="KW-0472">Membrane</keyword>
<sequence length="44" mass="4911">MLACAIKSNDLAEKPQEKAKWANIYAFISVLISIIALILSLLHR</sequence>
<accession>Q5WXT5</accession>
<protein>
    <submittedName>
        <fullName evidence="2">Uncharacterized protein</fullName>
    </submittedName>
</protein>
<keyword evidence="1" id="KW-1133">Transmembrane helix</keyword>
<evidence type="ECO:0000256" key="1">
    <source>
        <dbReference type="SAM" id="Phobius"/>
    </source>
</evidence>